<feature type="compositionally biased region" description="Basic and acidic residues" evidence="1">
    <location>
        <begin position="116"/>
        <end position="134"/>
    </location>
</feature>
<dbReference type="PIRSF" id="PIRSF032131">
    <property type="entry name" value="UCP032131"/>
    <property type="match status" value="1"/>
</dbReference>
<dbReference type="AlphaFoldDB" id="A0A9E6UPV8"/>
<dbReference type="EMBL" id="CP081869">
    <property type="protein sequence ID" value="QZO01864.1"/>
    <property type="molecule type" value="Genomic_DNA"/>
</dbReference>
<proteinExistence type="predicted"/>
<organism evidence="2 3">
    <name type="scientific">Chenggangzhangella methanolivorans</name>
    <dbReference type="NCBI Taxonomy" id="1437009"/>
    <lineage>
        <taxon>Bacteria</taxon>
        <taxon>Pseudomonadati</taxon>
        <taxon>Pseudomonadota</taxon>
        <taxon>Alphaproteobacteria</taxon>
        <taxon>Hyphomicrobiales</taxon>
        <taxon>Methylopilaceae</taxon>
        <taxon>Chenggangzhangella</taxon>
    </lineage>
</organism>
<protein>
    <submittedName>
        <fullName evidence="2">DUF1178 family protein</fullName>
    </submittedName>
</protein>
<sequence>MIRYDLRCGAGHGFDGWFRSSDDFDAQGARGLLSCPACGSAEVEKALMAPAVRLTSATPAETPAPAEETRPVALVDERETKLRSLLKELRAHVTANSEDVGDRFAEVARQMHAEEVEKRSVHGRASADDARALAEEGIEIHPLPGFPDDLN</sequence>
<feature type="region of interest" description="Disordered" evidence="1">
    <location>
        <begin position="116"/>
        <end position="151"/>
    </location>
</feature>
<dbReference type="RefSeq" id="WP_261405212.1">
    <property type="nucleotide sequence ID" value="NZ_CP081869.1"/>
</dbReference>
<dbReference type="InterPro" id="IPR009562">
    <property type="entry name" value="DUF1178"/>
</dbReference>
<keyword evidence="3" id="KW-1185">Reference proteome</keyword>
<evidence type="ECO:0000313" key="2">
    <source>
        <dbReference type="EMBL" id="QZO01864.1"/>
    </source>
</evidence>
<evidence type="ECO:0000313" key="3">
    <source>
        <dbReference type="Proteomes" id="UP000825701"/>
    </source>
</evidence>
<reference evidence="2" key="1">
    <citation type="submission" date="2021-08" db="EMBL/GenBank/DDBJ databases">
        <authorList>
            <person name="Zhang H."/>
            <person name="Xu M."/>
            <person name="Yu Z."/>
            <person name="Yang L."/>
            <person name="Cai Y."/>
        </authorList>
    </citation>
    <scope>NUCLEOTIDE SEQUENCE</scope>
    <source>
        <strain evidence="2">CHL1</strain>
    </source>
</reference>
<accession>A0A9E6UPV8</accession>
<gene>
    <name evidence="2" type="ORF">K6K41_11260</name>
</gene>
<dbReference type="KEGG" id="cmet:K6K41_11260"/>
<name>A0A9E6UPV8_9HYPH</name>
<evidence type="ECO:0000256" key="1">
    <source>
        <dbReference type="SAM" id="MobiDB-lite"/>
    </source>
</evidence>
<dbReference type="Pfam" id="PF06676">
    <property type="entry name" value="DUF1178"/>
    <property type="match status" value="1"/>
</dbReference>
<dbReference type="Proteomes" id="UP000825701">
    <property type="component" value="Chromosome"/>
</dbReference>